<dbReference type="Proteomes" id="UP001177670">
    <property type="component" value="Unassembled WGS sequence"/>
</dbReference>
<gene>
    <name evidence="1" type="ORF">K0M31_012566</name>
</gene>
<organism evidence="1 2">
    <name type="scientific">Melipona bicolor</name>
    <dbReference type="NCBI Taxonomy" id="60889"/>
    <lineage>
        <taxon>Eukaryota</taxon>
        <taxon>Metazoa</taxon>
        <taxon>Ecdysozoa</taxon>
        <taxon>Arthropoda</taxon>
        <taxon>Hexapoda</taxon>
        <taxon>Insecta</taxon>
        <taxon>Pterygota</taxon>
        <taxon>Neoptera</taxon>
        <taxon>Endopterygota</taxon>
        <taxon>Hymenoptera</taxon>
        <taxon>Apocrita</taxon>
        <taxon>Aculeata</taxon>
        <taxon>Apoidea</taxon>
        <taxon>Anthophila</taxon>
        <taxon>Apidae</taxon>
        <taxon>Melipona</taxon>
    </lineage>
</organism>
<dbReference type="AlphaFoldDB" id="A0AA40FJX5"/>
<protein>
    <submittedName>
        <fullName evidence="1">Uncharacterized protein</fullName>
    </submittedName>
</protein>
<evidence type="ECO:0000313" key="1">
    <source>
        <dbReference type="EMBL" id="KAK1120195.1"/>
    </source>
</evidence>
<name>A0AA40FJX5_9HYME</name>
<sequence>MATSVSHFRAGNDGSNIAISASHFRAGNDEMAKTQQLMDNTAAMQYQLTEVTS</sequence>
<reference evidence="1" key="1">
    <citation type="submission" date="2021-10" db="EMBL/GenBank/DDBJ databases">
        <title>Melipona bicolor Genome sequencing and assembly.</title>
        <authorList>
            <person name="Araujo N.S."/>
            <person name="Arias M.C."/>
        </authorList>
    </citation>
    <scope>NUCLEOTIDE SEQUENCE</scope>
    <source>
        <strain evidence="1">USP_2M_L1-L4_2017</strain>
        <tissue evidence="1">Whole body</tissue>
    </source>
</reference>
<accession>A0AA40FJX5</accession>
<keyword evidence="2" id="KW-1185">Reference proteome</keyword>
<proteinExistence type="predicted"/>
<evidence type="ECO:0000313" key="2">
    <source>
        <dbReference type="Proteomes" id="UP001177670"/>
    </source>
</evidence>
<dbReference type="EMBL" id="JAHYIQ010000032">
    <property type="protein sequence ID" value="KAK1120195.1"/>
    <property type="molecule type" value="Genomic_DNA"/>
</dbReference>
<comment type="caution">
    <text evidence="1">The sequence shown here is derived from an EMBL/GenBank/DDBJ whole genome shotgun (WGS) entry which is preliminary data.</text>
</comment>